<gene>
    <name evidence="1" type="ORF">ASPFODRAFT_678783</name>
</gene>
<protein>
    <submittedName>
        <fullName evidence="1">Uncharacterized protein</fullName>
    </submittedName>
</protein>
<dbReference type="VEuPathDB" id="FungiDB:ASPFODRAFT_678783"/>
<dbReference type="EMBL" id="KV878244">
    <property type="protein sequence ID" value="OJZ84387.1"/>
    <property type="molecule type" value="Genomic_DNA"/>
</dbReference>
<proteinExistence type="predicted"/>
<evidence type="ECO:0000313" key="2">
    <source>
        <dbReference type="Proteomes" id="UP000184063"/>
    </source>
</evidence>
<evidence type="ECO:0000313" key="1">
    <source>
        <dbReference type="EMBL" id="OJZ84387.1"/>
    </source>
</evidence>
<dbReference type="Proteomes" id="UP000184063">
    <property type="component" value="Unassembled WGS sequence"/>
</dbReference>
<accession>A0A1M3TCB8</accession>
<reference evidence="2" key="1">
    <citation type="journal article" date="2017" name="Genome Biol.">
        <title>Comparative genomics reveals high biological diversity and specific adaptations in the industrially and medically important fungal genus Aspergillus.</title>
        <authorList>
            <person name="de Vries R.P."/>
            <person name="Riley R."/>
            <person name="Wiebenga A."/>
            <person name="Aguilar-Osorio G."/>
            <person name="Amillis S."/>
            <person name="Uchima C.A."/>
            <person name="Anderluh G."/>
            <person name="Asadollahi M."/>
            <person name="Askin M."/>
            <person name="Barry K."/>
            <person name="Battaglia E."/>
            <person name="Bayram O."/>
            <person name="Benocci T."/>
            <person name="Braus-Stromeyer S.A."/>
            <person name="Caldana C."/>
            <person name="Canovas D."/>
            <person name="Cerqueira G.C."/>
            <person name="Chen F."/>
            <person name="Chen W."/>
            <person name="Choi C."/>
            <person name="Clum A."/>
            <person name="Dos Santos R.A."/>
            <person name="Damasio A.R."/>
            <person name="Diallinas G."/>
            <person name="Emri T."/>
            <person name="Fekete E."/>
            <person name="Flipphi M."/>
            <person name="Freyberg S."/>
            <person name="Gallo A."/>
            <person name="Gournas C."/>
            <person name="Habgood R."/>
            <person name="Hainaut M."/>
            <person name="Harispe M.L."/>
            <person name="Henrissat B."/>
            <person name="Hilden K.S."/>
            <person name="Hope R."/>
            <person name="Hossain A."/>
            <person name="Karabika E."/>
            <person name="Karaffa L."/>
            <person name="Karanyi Z."/>
            <person name="Krasevec N."/>
            <person name="Kuo A."/>
            <person name="Kusch H."/>
            <person name="LaButti K."/>
            <person name="Lagendijk E.L."/>
            <person name="Lapidus A."/>
            <person name="Levasseur A."/>
            <person name="Lindquist E."/>
            <person name="Lipzen A."/>
            <person name="Logrieco A.F."/>
            <person name="MacCabe A."/>
            <person name="Maekelae M.R."/>
            <person name="Malavazi I."/>
            <person name="Melin P."/>
            <person name="Meyer V."/>
            <person name="Mielnichuk N."/>
            <person name="Miskei M."/>
            <person name="Molnar A.P."/>
            <person name="Mule G."/>
            <person name="Ngan C.Y."/>
            <person name="Orejas M."/>
            <person name="Orosz E."/>
            <person name="Ouedraogo J.P."/>
            <person name="Overkamp K.M."/>
            <person name="Park H.-S."/>
            <person name="Perrone G."/>
            <person name="Piumi F."/>
            <person name="Punt P.J."/>
            <person name="Ram A.F."/>
            <person name="Ramon A."/>
            <person name="Rauscher S."/>
            <person name="Record E."/>
            <person name="Riano-Pachon D.M."/>
            <person name="Robert V."/>
            <person name="Roehrig J."/>
            <person name="Ruller R."/>
            <person name="Salamov A."/>
            <person name="Salih N.S."/>
            <person name="Samson R.A."/>
            <person name="Sandor E."/>
            <person name="Sanguinetti M."/>
            <person name="Schuetze T."/>
            <person name="Sepcic K."/>
            <person name="Shelest E."/>
            <person name="Sherlock G."/>
            <person name="Sophianopoulou V."/>
            <person name="Squina F.M."/>
            <person name="Sun H."/>
            <person name="Susca A."/>
            <person name="Todd R.B."/>
            <person name="Tsang A."/>
            <person name="Unkles S.E."/>
            <person name="van de Wiele N."/>
            <person name="van Rossen-Uffink D."/>
            <person name="Oliveira J.V."/>
            <person name="Vesth T.C."/>
            <person name="Visser J."/>
            <person name="Yu J.-H."/>
            <person name="Zhou M."/>
            <person name="Andersen M.R."/>
            <person name="Archer D.B."/>
            <person name="Baker S.E."/>
            <person name="Benoit I."/>
            <person name="Brakhage A.A."/>
            <person name="Braus G.H."/>
            <person name="Fischer R."/>
            <person name="Frisvad J.C."/>
            <person name="Goldman G.H."/>
            <person name="Houbraken J."/>
            <person name="Oakley B."/>
            <person name="Pocsi I."/>
            <person name="Scazzocchio C."/>
            <person name="Seiboth B."/>
            <person name="vanKuyk P.A."/>
            <person name="Wortman J."/>
            <person name="Dyer P.S."/>
            <person name="Grigoriev I.V."/>
        </authorList>
    </citation>
    <scope>NUCLEOTIDE SEQUENCE [LARGE SCALE GENOMIC DNA]</scope>
    <source>
        <strain evidence="2">CBS 106.47</strain>
    </source>
</reference>
<sequence>MSNHRLHVNLNSSLHHWRYNRCMDDISIFVPACLKAKSWGHLATCITPTRLKQKIIVDHQRCHLIGDHEVFSYPAPIPHVGLLSLAWARL</sequence>
<dbReference type="AlphaFoldDB" id="A0A1M3TCB8"/>
<organism evidence="1 2">
    <name type="scientific">Aspergillus luchuensis (strain CBS 106.47)</name>
    <dbReference type="NCBI Taxonomy" id="1137211"/>
    <lineage>
        <taxon>Eukaryota</taxon>
        <taxon>Fungi</taxon>
        <taxon>Dikarya</taxon>
        <taxon>Ascomycota</taxon>
        <taxon>Pezizomycotina</taxon>
        <taxon>Eurotiomycetes</taxon>
        <taxon>Eurotiomycetidae</taxon>
        <taxon>Eurotiales</taxon>
        <taxon>Aspergillaceae</taxon>
        <taxon>Aspergillus</taxon>
        <taxon>Aspergillus subgen. Circumdati</taxon>
    </lineage>
</organism>
<name>A0A1M3TCB8_ASPLC</name>